<keyword evidence="2" id="KW-0472">Membrane</keyword>
<feature type="region of interest" description="Disordered" evidence="1">
    <location>
        <begin position="88"/>
        <end position="121"/>
    </location>
</feature>
<feature type="region of interest" description="Disordered" evidence="1">
    <location>
        <begin position="551"/>
        <end position="669"/>
    </location>
</feature>
<name>W6ZTM3_9APIC</name>
<feature type="compositionally biased region" description="Basic and acidic residues" evidence="1">
    <location>
        <begin position="170"/>
        <end position="184"/>
    </location>
</feature>
<feature type="transmembrane region" description="Helical" evidence="2">
    <location>
        <begin position="673"/>
        <end position="696"/>
    </location>
</feature>
<keyword evidence="4" id="KW-1185">Reference proteome</keyword>
<feature type="region of interest" description="Disordered" evidence="1">
    <location>
        <begin position="152"/>
        <end position="196"/>
    </location>
</feature>
<dbReference type="VEuPathDB" id="PlasmoDB:C922_05359"/>
<sequence length="730" mass="79969">MHEQQVRNKKPTTEPKLPVKAEVEPKFLVRATEPGYLGRQQVMLWRLAKELEIHQGSPPCLRSYEGENPKEQRTNRRLYFVPSKSNRHWGLEGEKGGIPEKASRGAKGEKGDQEDKESTEHEPLLILSIGMTRADATELTAKIGAHRASSRILKDKGSLPTTAAQATSGKESKGTTKKEAEQPRTNRYGGADNDPPNLVKMASGVLSLRDQSWSHRYAATNPGGCDPDSNMYCLGEYGGQQYVARGFLGSMPTAMMRLTNEMNWEDFIEGRDGLRGYIMGPTENSQSWKGLLCCVVSRALAISVIKAKSKGKTAQIWEKGQWQSILRNATTKDWSKSATGKSMLMTVGCIIAAMMVRPSHDKEISGRLRKSCETVWQEVALELEAPGSQGTSGELTTLNDFLEKLREVRGTNQERYDGFGFLISLYYGLMSCCRYGRNYELTRLIRKEGWSLEKMGSCKMDGQELNCEGQLKQVEGDALNIWNRGSPILISQVQRMEPKKLKLTTGSEKGDEADAAEVEQIKRKNEEKGAKLMEQHKNTKTNTAIVAATGTRTSLTSADTQNPAPRSLGAVTSPQTSQTPLRSDVGVARDQNLTGEVAVSPPRSAVTRETTPNLDRAESLIPSGLYLNPDEAKGPRQTSSAHSSRSRGTRKQEQDRPPPTGVADPTGGGSRTIGIIGAAVSGLLGLASLYGFYRIFKSTKGGTGRRGYRGEKFLGRIGYGVAKANAQATD</sequence>
<gene>
    <name evidence="3" type="ORF">C922_05359</name>
</gene>
<accession>W6ZTM3</accession>
<proteinExistence type="predicted"/>
<evidence type="ECO:0000313" key="3">
    <source>
        <dbReference type="EMBL" id="EUD64257.1"/>
    </source>
</evidence>
<dbReference type="AlphaFoldDB" id="W6ZTM3"/>
<dbReference type="RefSeq" id="XP_008819152.1">
    <property type="nucleotide sequence ID" value="XM_008820930.1"/>
</dbReference>
<dbReference type="GeneID" id="20040633"/>
<feature type="compositionally biased region" description="Basic and acidic residues" evidence="1">
    <location>
        <begin position="89"/>
        <end position="121"/>
    </location>
</feature>
<dbReference type="EMBL" id="KI965519">
    <property type="protein sequence ID" value="EUD64257.1"/>
    <property type="molecule type" value="Genomic_DNA"/>
</dbReference>
<reference evidence="3 4" key="1">
    <citation type="submission" date="2013-02" db="EMBL/GenBank/DDBJ databases">
        <title>The Genome Sequence of Plasmodium inui San Antonio 1.</title>
        <authorList>
            <consortium name="The Broad Institute Genome Sequencing Platform"/>
            <consortium name="The Broad Institute Genome Sequencing Center for Infectious Disease"/>
            <person name="Neafsey D."/>
            <person name="Cheeseman I."/>
            <person name="Volkman S."/>
            <person name="Adams J."/>
            <person name="Walker B."/>
            <person name="Young S.K."/>
            <person name="Zeng Q."/>
            <person name="Gargeya S."/>
            <person name="Fitzgerald M."/>
            <person name="Haas B."/>
            <person name="Abouelleil A."/>
            <person name="Alvarado L."/>
            <person name="Arachchi H.M."/>
            <person name="Berlin A.M."/>
            <person name="Chapman S.B."/>
            <person name="Dewar J."/>
            <person name="Goldberg J."/>
            <person name="Griggs A."/>
            <person name="Gujja S."/>
            <person name="Hansen M."/>
            <person name="Howarth C."/>
            <person name="Imamovic A."/>
            <person name="Larimer J."/>
            <person name="McCowan C."/>
            <person name="Murphy C."/>
            <person name="Neiman D."/>
            <person name="Pearson M."/>
            <person name="Priest M."/>
            <person name="Roberts A."/>
            <person name="Saif S."/>
            <person name="Shea T."/>
            <person name="Sisk P."/>
            <person name="Sykes S."/>
            <person name="Wortman J."/>
            <person name="Nusbaum C."/>
            <person name="Birren B."/>
        </authorList>
    </citation>
    <scope>NUCLEOTIDE SEQUENCE [LARGE SCALE GENOMIC DNA]</scope>
    <source>
        <strain evidence="3 4">San Antonio 1</strain>
    </source>
</reference>
<evidence type="ECO:0000256" key="1">
    <source>
        <dbReference type="SAM" id="MobiDB-lite"/>
    </source>
</evidence>
<organism evidence="3 4">
    <name type="scientific">Plasmodium inui San Antonio 1</name>
    <dbReference type="NCBI Taxonomy" id="1237626"/>
    <lineage>
        <taxon>Eukaryota</taxon>
        <taxon>Sar</taxon>
        <taxon>Alveolata</taxon>
        <taxon>Apicomplexa</taxon>
        <taxon>Aconoidasida</taxon>
        <taxon>Haemosporida</taxon>
        <taxon>Plasmodiidae</taxon>
        <taxon>Plasmodium</taxon>
        <taxon>Plasmodium (Plasmodium)</taxon>
    </lineage>
</organism>
<feature type="compositionally biased region" description="Polar residues" evidence="1">
    <location>
        <begin position="551"/>
        <end position="581"/>
    </location>
</feature>
<protein>
    <submittedName>
        <fullName evidence="3">Uncharacterized protein</fullName>
    </submittedName>
</protein>
<evidence type="ECO:0000313" key="4">
    <source>
        <dbReference type="Proteomes" id="UP000030640"/>
    </source>
</evidence>
<keyword evidence="2" id="KW-0812">Transmembrane</keyword>
<keyword evidence="2" id="KW-1133">Transmembrane helix</keyword>
<dbReference type="Proteomes" id="UP000030640">
    <property type="component" value="Unassembled WGS sequence"/>
</dbReference>
<evidence type="ECO:0000256" key="2">
    <source>
        <dbReference type="SAM" id="Phobius"/>
    </source>
</evidence>